<name>A0A202B765_CHRVL</name>
<comment type="caution">
    <text evidence="1">The sequence shown here is derived from an EMBL/GenBank/DDBJ whole genome shotgun (WGS) entry which is preliminary data.</text>
</comment>
<reference evidence="1 2" key="1">
    <citation type="submission" date="2017-05" db="EMBL/GenBank/DDBJ databases">
        <title>Chromobacterium violaceum GHPS1 isolated from Hydrocarbon polluted soil in French Guiana display an awesome secondary metabolite arsenal and a battery of drug and heavy-metal-resistance and detoxification of xenobiotics proteins.</title>
        <authorList>
            <person name="Belbahri L."/>
        </authorList>
    </citation>
    <scope>NUCLEOTIDE SEQUENCE [LARGE SCALE GENOMIC DNA]</scope>
    <source>
        <strain evidence="1 2">GHPS1</strain>
    </source>
</reference>
<proteinExistence type="predicted"/>
<keyword evidence="2" id="KW-1185">Reference proteome</keyword>
<accession>A0A202B765</accession>
<dbReference type="Proteomes" id="UP000196342">
    <property type="component" value="Unassembled WGS sequence"/>
</dbReference>
<evidence type="ECO:0000313" key="1">
    <source>
        <dbReference type="EMBL" id="OVE47201.1"/>
    </source>
</evidence>
<dbReference type="RefSeq" id="WP_087698209.1">
    <property type="nucleotide sequence ID" value="NZ_NHOO01000012.1"/>
</dbReference>
<protein>
    <submittedName>
        <fullName evidence="1">Uncharacterized protein</fullName>
    </submittedName>
</protein>
<evidence type="ECO:0000313" key="2">
    <source>
        <dbReference type="Proteomes" id="UP000196342"/>
    </source>
</evidence>
<dbReference type="EMBL" id="NHOO01000012">
    <property type="protein sequence ID" value="OVE47201.1"/>
    <property type="molecule type" value="Genomic_DNA"/>
</dbReference>
<sequence>MTAALPAAPAYRYTLRRGEEVIYVGPEPPEPEPGTSCTRMVWLRGPGEWGGWWAEQEIVF</sequence>
<gene>
    <name evidence="1" type="ORF">CBW21_14640</name>
</gene>
<dbReference type="AlphaFoldDB" id="A0A202B765"/>
<organism evidence="1 2">
    <name type="scientific">Chromobacterium violaceum</name>
    <dbReference type="NCBI Taxonomy" id="536"/>
    <lineage>
        <taxon>Bacteria</taxon>
        <taxon>Pseudomonadati</taxon>
        <taxon>Pseudomonadota</taxon>
        <taxon>Betaproteobacteria</taxon>
        <taxon>Neisseriales</taxon>
        <taxon>Chromobacteriaceae</taxon>
        <taxon>Chromobacterium</taxon>
    </lineage>
</organism>